<reference evidence="3" key="1">
    <citation type="journal article" date="2019" name="Int. J. Syst. Evol. Microbiol.">
        <title>The Global Catalogue of Microorganisms (GCM) 10K type strain sequencing project: providing services to taxonomists for standard genome sequencing and annotation.</title>
        <authorList>
            <consortium name="The Broad Institute Genomics Platform"/>
            <consortium name="The Broad Institute Genome Sequencing Center for Infectious Disease"/>
            <person name="Wu L."/>
            <person name="Ma J."/>
        </authorList>
    </citation>
    <scope>NUCLEOTIDE SEQUENCE [LARGE SCALE GENOMIC DNA]</scope>
    <source>
        <strain evidence="3">JCM 18019</strain>
    </source>
</reference>
<comment type="caution">
    <text evidence="2">The sequence shown here is derived from an EMBL/GenBank/DDBJ whole genome shotgun (WGS) entry which is preliminary data.</text>
</comment>
<evidence type="ECO:0000313" key="3">
    <source>
        <dbReference type="Proteomes" id="UP001500353"/>
    </source>
</evidence>
<protein>
    <recommendedName>
        <fullName evidence="4">DUF4595 domain-containing protein</fullName>
    </recommendedName>
</protein>
<dbReference type="EMBL" id="BAABHX010000003">
    <property type="protein sequence ID" value="GAA5093108.1"/>
    <property type="molecule type" value="Genomic_DNA"/>
</dbReference>
<evidence type="ECO:0000256" key="1">
    <source>
        <dbReference type="SAM" id="SignalP"/>
    </source>
</evidence>
<evidence type="ECO:0008006" key="4">
    <source>
        <dbReference type="Google" id="ProtNLM"/>
    </source>
</evidence>
<sequence length="283" mass="31029">MTKKYLLSSFAALALGFVISCDNTTDDPPNQNKTTTGGTTITGPRILSKINNGTKDLEEYITNGGALSQAFTRDAASNNTTTSTVTYSGDKITQIKIQDNVSPHVTDNTYALTYTSGKLTGFTMDQTILGSVNHSDFTVYYDANGQLYRVVEKKKLGGSTSYSHYYETKYTFSASNIVKTDYTGMLMSGGNPDPSSSSTTTYFYDNYDSKINPYTTLPKEYLIVSLMATTQLNSYLLSSNNVGKVTIQSPVGPSISYPKLYSYDSQNYPVTDQGALKYIYKPL</sequence>
<feature type="chain" id="PRO_5045198888" description="DUF4595 domain-containing protein" evidence="1">
    <location>
        <begin position="21"/>
        <end position="283"/>
    </location>
</feature>
<accession>A0ABP9M991</accession>
<dbReference type="RefSeq" id="WP_345203886.1">
    <property type="nucleotide sequence ID" value="NZ_BAABHX010000003.1"/>
</dbReference>
<gene>
    <name evidence="2" type="ORF">GCM10023210_22990</name>
</gene>
<evidence type="ECO:0000313" key="2">
    <source>
        <dbReference type="EMBL" id="GAA5093108.1"/>
    </source>
</evidence>
<proteinExistence type="predicted"/>
<dbReference type="Proteomes" id="UP001500353">
    <property type="component" value="Unassembled WGS sequence"/>
</dbReference>
<dbReference type="PROSITE" id="PS51257">
    <property type="entry name" value="PROKAR_LIPOPROTEIN"/>
    <property type="match status" value="1"/>
</dbReference>
<organism evidence="2 3">
    <name type="scientific">Chryseobacterium ginsengisoli</name>
    <dbReference type="NCBI Taxonomy" id="363853"/>
    <lineage>
        <taxon>Bacteria</taxon>
        <taxon>Pseudomonadati</taxon>
        <taxon>Bacteroidota</taxon>
        <taxon>Flavobacteriia</taxon>
        <taxon>Flavobacteriales</taxon>
        <taxon>Weeksellaceae</taxon>
        <taxon>Chryseobacterium group</taxon>
        <taxon>Chryseobacterium</taxon>
    </lineage>
</organism>
<keyword evidence="1" id="KW-0732">Signal</keyword>
<keyword evidence="3" id="KW-1185">Reference proteome</keyword>
<feature type="signal peptide" evidence="1">
    <location>
        <begin position="1"/>
        <end position="20"/>
    </location>
</feature>
<name>A0ABP9M991_9FLAO</name>